<sequence length="231" mass="24832">MPDLGKTPRGLASGNSEALTGLTLAFNQALANNLQSVIQIDIPASLEMITSPETIAPTSANLTNVTEACLDTKALSICETPSHYFYWDDVHPTTVGHQAIALVFYSAVAEPVYKFTQFDAFLDIPLIGNVLGATMYRVPDDTKFDLVVTGRRLQTATVLQNLISFPSGHQSPSFDPSTGVLHLPIVHVAENSLGLNFIAKYTAELSLVPETLNDPFTAPLFVLTGAALLED</sequence>
<dbReference type="GO" id="GO:0016788">
    <property type="term" value="F:hydrolase activity, acting on ester bonds"/>
    <property type="evidence" value="ECO:0007669"/>
    <property type="project" value="UniProtKB-ARBA"/>
</dbReference>
<proteinExistence type="predicted"/>
<dbReference type="Proteomes" id="UP000076962">
    <property type="component" value="Unassembled WGS sequence"/>
</dbReference>
<dbReference type="Gene3D" id="3.40.50.1110">
    <property type="entry name" value="SGNH hydrolase"/>
    <property type="match status" value="1"/>
</dbReference>
<comment type="caution">
    <text evidence="1">The sequence shown here is derived from an EMBL/GenBank/DDBJ whole genome shotgun (WGS) entry which is preliminary data.</text>
</comment>
<accession>A0A176RVR9</accession>
<dbReference type="EMBL" id="LUTY01002651">
    <property type="protein sequence ID" value="OAD19819.1"/>
    <property type="molecule type" value="Genomic_DNA"/>
</dbReference>
<protein>
    <submittedName>
        <fullName evidence="1">Lipolytic enzyme, G-D-S-L</fullName>
    </submittedName>
</protein>
<dbReference type="AlphaFoldDB" id="A0A176RVR9"/>
<reference evidence="1 2" key="1">
    <citation type="submission" date="2016-05" db="EMBL/GenBank/DDBJ databases">
        <title>Single-cell genome of chain-forming Candidatus Thiomargarita nelsonii and comparison to other large sulfur-oxidizing bacteria.</title>
        <authorList>
            <person name="Winkel M."/>
            <person name="Salman V."/>
            <person name="Woyke T."/>
            <person name="Schulz-Vogt H."/>
            <person name="Richter M."/>
            <person name="Flood B."/>
            <person name="Bailey J."/>
            <person name="Amann R."/>
            <person name="Mussmann M."/>
        </authorList>
    </citation>
    <scope>NUCLEOTIDE SEQUENCE [LARGE SCALE GENOMIC DNA]</scope>
    <source>
        <strain evidence="1 2">THI036</strain>
    </source>
</reference>
<evidence type="ECO:0000313" key="2">
    <source>
        <dbReference type="Proteomes" id="UP000076962"/>
    </source>
</evidence>
<dbReference type="InterPro" id="IPR036514">
    <property type="entry name" value="SGNH_hydro_sf"/>
</dbReference>
<organism evidence="1 2">
    <name type="scientific">Candidatus Thiomargarita nelsonii</name>
    <dbReference type="NCBI Taxonomy" id="1003181"/>
    <lineage>
        <taxon>Bacteria</taxon>
        <taxon>Pseudomonadati</taxon>
        <taxon>Pseudomonadota</taxon>
        <taxon>Gammaproteobacteria</taxon>
        <taxon>Thiotrichales</taxon>
        <taxon>Thiotrichaceae</taxon>
        <taxon>Thiomargarita</taxon>
    </lineage>
</organism>
<name>A0A176RVR9_9GAMM</name>
<evidence type="ECO:0000313" key="1">
    <source>
        <dbReference type="EMBL" id="OAD19819.1"/>
    </source>
</evidence>
<gene>
    <name evidence="1" type="ORF">THIOM_004516</name>
</gene>
<keyword evidence="2" id="KW-1185">Reference proteome</keyword>